<feature type="transmembrane region" description="Helical" evidence="12">
    <location>
        <begin position="430"/>
        <end position="451"/>
    </location>
</feature>
<feature type="compositionally biased region" description="Polar residues" evidence="11">
    <location>
        <begin position="189"/>
        <end position="206"/>
    </location>
</feature>
<feature type="compositionally biased region" description="Basic and acidic residues" evidence="11">
    <location>
        <begin position="92"/>
        <end position="107"/>
    </location>
</feature>
<feature type="compositionally biased region" description="Basic and acidic residues" evidence="11">
    <location>
        <begin position="228"/>
        <end position="239"/>
    </location>
</feature>
<evidence type="ECO:0000313" key="15">
    <source>
        <dbReference type="RefSeq" id="XP_018021924.1"/>
    </source>
</evidence>
<feature type="transmembrane region" description="Helical" evidence="12">
    <location>
        <begin position="505"/>
        <end position="527"/>
    </location>
</feature>
<dbReference type="KEGG" id="hazt:108678091"/>
<keyword evidence="13" id="KW-1185">Reference proteome</keyword>
<sequence length="593" mass="65182">MADDDDDHSRPTSHSSSGRRRWEMHSKESFETTLAVETPSPAPRNIRNVLSAKNSSSELPLAAYGNKMVGAADNKSRVKSAARKNSALSRETSAEIRHAQKMAEGRRARGASANNDAKIFKENKSTKPGKVPAPTTRSSSRNSKHLSSEDVSSSDMARPDELLTKPPKHDNILADALAAKHFSILSAANMTKRSRPSSQETAYTEDSVSREEGYETDDHKFRRVKHVTSHEKEEGKTHETYTQASAPPLEKIPNNKHSNTSRKNSSRDIFSKTPTKSSSSSPSSSETKKKRRKSRKRDSVRPVPDSYISEQLQKLRDDIVDSSSEIRHQVCDNGQFGAENPSLLPLPSLVLPNTRAEKDLGDNQKFESTVRAIYCEKVRGFALAKDWQRYAAEAGLTVESGHCERLHPNWPSSRASLAARLQTSFRTFSVFSQGLLAGVSLAHCVLVFLIAESWQDVTSALLPRLTHVFYSLIVFLTLICFVASCDRGDLCSGSGSLIKQHGVHVPWSAALYLTSLSVTLATTRASALLVHRHAPLPDVHQAGGVGWYGWMCLARTIANILAWLAVVPDPHSDALAAKLNHCIGGRDAPDRHS</sequence>
<dbReference type="RefSeq" id="XP_018021924.1">
    <property type="nucleotide sequence ID" value="XM_018166435.2"/>
</dbReference>
<gene>
    <name evidence="14 15" type="primary">LOC108678091</name>
</gene>
<evidence type="ECO:0000256" key="1">
    <source>
        <dbReference type="ARBA" id="ARBA00004138"/>
    </source>
</evidence>
<keyword evidence="8 12" id="KW-0472">Membrane</keyword>
<dbReference type="GeneID" id="108678091"/>
<keyword evidence="7" id="KW-0969">Cilium</keyword>
<feature type="compositionally biased region" description="Basic and acidic residues" evidence="11">
    <location>
        <begin position="207"/>
        <end position="220"/>
    </location>
</feature>
<evidence type="ECO:0000256" key="2">
    <source>
        <dbReference type="ARBA" id="ARBA00004141"/>
    </source>
</evidence>
<dbReference type="AlphaFoldDB" id="A0A8B7P7X2"/>
<protein>
    <submittedName>
        <fullName evidence="14 15">Uncharacterized protein LOC108678091</fullName>
    </submittedName>
</protein>
<feature type="transmembrane region" description="Helical" evidence="12">
    <location>
        <begin position="547"/>
        <end position="566"/>
    </location>
</feature>
<proteinExistence type="inferred from homology"/>
<comment type="subcellular location">
    <subcellularLocation>
        <location evidence="1">Cell projection</location>
        <location evidence="1">Cilium</location>
    </subcellularLocation>
    <subcellularLocation>
        <location evidence="2">Membrane</location>
        <topology evidence="2">Multi-pass membrane protein</topology>
    </subcellularLocation>
</comment>
<evidence type="ECO:0000256" key="4">
    <source>
        <dbReference type="ARBA" id="ARBA00022692"/>
    </source>
</evidence>
<evidence type="ECO:0000256" key="9">
    <source>
        <dbReference type="ARBA" id="ARBA00023273"/>
    </source>
</evidence>
<dbReference type="GO" id="GO:0016020">
    <property type="term" value="C:membrane"/>
    <property type="evidence" value="ECO:0007669"/>
    <property type="project" value="UniProtKB-SubCell"/>
</dbReference>
<comment type="function">
    <text evidence="10">Component of the transition zone in primary cilia. Required for ciliogenesis.</text>
</comment>
<evidence type="ECO:0000256" key="8">
    <source>
        <dbReference type="ARBA" id="ARBA00023136"/>
    </source>
</evidence>
<feature type="compositionally biased region" description="Basic residues" evidence="11">
    <location>
        <begin position="288"/>
        <end position="298"/>
    </location>
</feature>
<dbReference type="PANTHER" id="PTHR28388:SF1">
    <property type="entry name" value="TRANSMEMBRANE PROTEIN 237"/>
    <property type="match status" value="1"/>
</dbReference>
<keyword evidence="9" id="KW-0966">Cell projection</keyword>
<feature type="compositionally biased region" description="Low complexity" evidence="11">
    <location>
        <begin position="271"/>
        <end position="285"/>
    </location>
</feature>
<evidence type="ECO:0000256" key="6">
    <source>
        <dbReference type="ARBA" id="ARBA00022989"/>
    </source>
</evidence>
<feature type="region of interest" description="Disordered" evidence="11">
    <location>
        <begin position="1"/>
        <end position="168"/>
    </location>
</feature>
<feature type="compositionally biased region" description="Basic and acidic residues" evidence="11">
    <location>
        <begin position="20"/>
        <end position="30"/>
    </location>
</feature>
<dbReference type="InterPro" id="IPR029409">
    <property type="entry name" value="TMEM237"/>
</dbReference>
<dbReference type="OrthoDB" id="550113at2759"/>
<organism evidence="13 14">
    <name type="scientific">Hyalella azteca</name>
    <name type="common">Amphipod</name>
    <dbReference type="NCBI Taxonomy" id="294128"/>
    <lineage>
        <taxon>Eukaryota</taxon>
        <taxon>Metazoa</taxon>
        <taxon>Ecdysozoa</taxon>
        <taxon>Arthropoda</taxon>
        <taxon>Crustacea</taxon>
        <taxon>Multicrustacea</taxon>
        <taxon>Malacostraca</taxon>
        <taxon>Eumalacostraca</taxon>
        <taxon>Peracarida</taxon>
        <taxon>Amphipoda</taxon>
        <taxon>Senticaudata</taxon>
        <taxon>Talitrida</taxon>
        <taxon>Talitroidea</taxon>
        <taxon>Hyalellidae</taxon>
        <taxon>Hyalella</taxon>
    </lineage>
</organism>
<reference evidence="14 15" key="1">
    <citation type="submission" date="2025-04" db="UniProtKB">
        <authorList>
            <consortium name="RefSeq"/>
        </authorList>
    </citation>
    <scope>IDENTIFICATION</scope>
    <source>
        <tissue evidence="14 15">Whole organism</tissue>
    </source>
</reference>
<dbReference type="GO" id="GO:0035869">
    <property type="term" value="C:ciliary transition zone"/>
    <property type="evidence" value="ECO:0007669"/>
    <property type="project" value="TreeGrafter"/>
</dbReference>
<feature type="transmembrane region" description="Helical" evidence="12">
    <location>
        <begin position="467"/>
        <end position="485"/>
    </location>
</feature>
<keyword evidence="6 12" id="KW-1133">Transmembrane helix</keyword>
<name>A0A8B7P7X2_HYAAZ</name>
<keyword evidence="4 12" id="KW-0812">Transmembrane</keyword>
<evidence type="ECO:0000256" key="7">
    <source>
        <dbReference type="ARBA" id="ARBA00023069"/>
    </source>
</evidence>
<feature type="compositionally biased region" description="Basic and acidic residues" evidence="11">
    <location>
        <begin position="157"/>
        <end position="168"/>
    </location>
</feature>
<feature type="region of interest" description="Disordered" evidence="11">
    <location>
        <begin position="189"/>
        <end position="308"/>
    </location>
</feature>
<evidence type="ECO:0000256" key="12">
    <source>
        <dbReference type="SAM" id="Phobius"/>
    </source>
</evidence>
<dbReference type="Pfam" id="PF15383">
    <property type="entry name" value="TMEM237"/>
    <property type="match status" value="1"/>
</dbReference>
<evidence type="ECO:0000313" key="13">
    <source>
        <dbReference type="Proteomes" id="UP000694843"/>
    </source>
</evidence>
<dbReference type="RefSeq" id="XP_018021923.1">
    <property type="nucleotide sequence ID" value="XM_018166434.1"/>
</dbReference>
<keyword evidence="5" id="KW-0970">Cilium biogenesis/degradation</keyword>
<dbReference type="GO" id="GO:0060271">
    <property type="term" value="P:cilium assembly"/>
    <property type="evidence" value="ECO:0007669"/>
    <property type="project" value="TreeGrafter"/>
</dbReference>
<evidence type="ECO:0000256" key="11">
    <source>
        <dbReference type="SAM" id="MobiDB-lite"/>
    </source>
</evidence>
<comment type="similarity">
    <text evidence="3">Belongs to the TMEM237 family.</text>
</comment>
<evidence type="ECO:0000313" key="14">
    <source>
        <dbReference type="RefSeq" id="XP_018021923.1"/>
    </source>
</evidence>
<evidence type="ECO:0000256" key="3">
    <source>
        <dbReference type="ARBA" id="ARBA00008783"/>
    </source>
</evidence>
<dbReference type="Proteomes" id="UP000694843">
    <property type="component" value="Unplaced"/>
</dbReference>
<dbReference type="PANTHER" id="PTHR28388">
    <property type="entry name" value="TRANSMEMBRANE PROTEIN 237"/>
    <property type="match status" value="1"/>
</dbReference>
<accession>A0A8B7P7X2</accession>
<evidence type="ECO:0000256" key="10">
    <source>
        <dbReference type="ARBA" id="ARBA00025631"/>
    </source>
</evidence>
<evidence type="ECO:0000256" key="5">
    <source>
        <dbReference type="ARBA" id="ARBA00022794"/>
    </source>
</evidence>